<dbReference type="PROSITE" id="PS51669">
    <property type="entry name" value="4FE4S_MOW_BIS_MGD"/>
    <property type="match status" value="1"/>
</dbReference>
<dbReference type="GO" id="GO:0051536">
    <property type="term" value="F:iron-sulfur cluster binding"/>
    <property type="evidence" value="ECO:0007669"/>
    <property type="project" value="UniProtKB-KW"/>
</dbReference>
<dbReference type="Proteomes" id="UP000002440">
    <property type="component" value="Chromosome"/>
</dbReference>
<dbReference type="eggNOG" id="COG0243">
    <property type="taxonomic scope" value="Bacteria"/>
</dbReference>
<dbReference type="GO" id="GO:0046872">
    <property type="term" value="F:metal ion binding"/>
    <property type="evidence" value="ECO:0007669"/>
    <property type="project" value="UniProtKB-KW"/>
</dbReference>
<evidence type="ECO:0000256" key="2">
    <source>
        <dbReference type="ARBA" id="ARBA00022723"/>
    </source>
</evidence>
<dbReference type="SUPFAM" id="SSF53706">
    <property type="entry name" value="Formate dehydrogenase/DMSO reductase, domains 1-3"/>
    <property type="match status" value="1"/>
</dbReference>
<evidence type="ECO:0000313" key="7">
    <source>
        <dbReference type="Proteomes" id="UP000002440"/>
    </source>
</evidence>
<comment type="similarity">
    <text evidence="1">Belongs to the prokaryotic molybdopterin-containing oxidoreductase family.</text>
</comment>
<gene>
    <name evidence="6" type="ordered locus">Mfla_0563</name>
</gene>
<dbReference type="InterPro" id="IPR050612">
    <property type="entry name" value="Prok_Mopterin_Oxidored"/>
</dbReference>
<dbReference type="CDD" id="cd02786">
    <property type="entry name" value="MopB_CT_3"/>
    <property type="match status" value="1"/>
</dbReference>
<dbReference type="HOGENOM" id="CLU_000422_13_3_4"/>
<evidence type="ECO:0000256" key="3">
    <source>
        <dbReference type="ARBA" id="ARBA00023004"/>
    </source>
</evidence>
<accession>Q1H3V4</accession>
<dbReference type="Pfam" id="PF01568">
    <property type="entry name" value="Molydop_binding"/>
    <property type="match status" value="1"/>
</dbReference>
<dbReference type="Gene3D" id="3.40.50.740">
    <property type="match status" value="1"/>
</dbReference>
<dbReference type="OrthoDB" id="9815647at2"/>
<dbReference type="STRING" id="265072.Mfla_0563"/>
<feature type="domain" description="4Fe-4S Mo/W bis-MGD-type" evidence="5">
    <location>
        <begin position="6"/>
        <end position="63"/>
    </location>
</feature>
<dbReference type="Pfam" id="PF00384">
    <property type="entry name" value="Molybdopterin"/>
    <property type="match status" value="1"/>
</dbReference>
<evidence type="ECO:0000259" key="5">
    <source>
        <dbReference type="PROSITE" id="PS51669"/>
    </source>
</evidence>
<dbReference type="AlphaFoldDB" id="Q1H3V4"/>
<dbReference type="Gene3D" id="2.20.25.90">
    <property type="entry name" value="ADC-like domains"/>
    <property type="match status" value="1"/>
</dbReference>
<dbReference type="InterPro" id="IPR037920">
    <property type="entry name" value="YoaE_C"/>
</dbReference>
<dbReference type="InterPro" id="IPR006963">
    <property type="entry name" value="Mopterin_OxRdtase_4Fe-4S_dom"/>
</dbReference>
<dbReference type="PANTHER" id="PTHR43742">
    <property type="entry name" value="TRIMETHYLAMINE-N-OXIDE REDUCTASE"/>
    <property type="match status" value="1"/>
</dbReference>
<organism evidence="6 7">
    <name type="scientific">Methylobacillus flagellatus (strain ATCC 51484 / DSM 6875 / VKM B-1610 / KT)</name>
    <dbReference type="NCBI Taxonomy" id="265072"/>
    <lineage>
        <taxon>Bacteria</taxon>
        <taxon>Pseudomonadati</taxon>
        <taxon>Pseudomonadota</taxon>
        <taxon>Betaproteobacteria</taxon>
        <taxon>Nitrosomonadales</taxon>
        <taxon>Methylophilaceae</taxon>
        <taxon>Methylobacillus</taxon>
    </lineage>
</organism>
<name>Q1H3V4_METFK</name>
<dbReference type="Gene3D" id="3.30.2070.10">
    <property type="entry name" value="Formate dehydrogenase/DMSO reductase"/>
    <property type="match status" value="1"/>
</dbReference>
<evidence type="ECO:0000313" key="6">
    <source>
        <dbReference type="EMBL" id="ABE48833.1"/>
    </source>
</evidence>
<dbReference type="Pfam" id="PF04879">
    <property type="entry name" value="Molybdop_Fe4S4"/>
    <property type="match status" value="1"/>
</dbReference>
<evidence type="ECO:0000256" key="1">
    <source>
        <dbReference type="ARBA" id="ARBA00010312"/>
    </source>
</evidence>
<dbReference type="KEGG" id="mfa:Mfla_0563"/>
<dbReference type="EMBL" id="CP000284">
    <property type="protein sequence ID" value="ABE48833.1"/>
    <property type="molecule type" value="Genomic_DNA"/>
</dbReference>
<dbReference type="PANTHER" id="PTHR43742:SF6">
    <property type="entry name" value="OXIDOREDUCTASE YYAE-RELATED"/>
    <property type="match status" value="1"/>
</dbReference>
<dbReference type="SUPFAM" id="SSF50692">
    <property type="entry name" value="ADC-like"/>
    <property type="match status" value="1"/>
</dbReference>
<protein>
    <submittedName>
        <fullName evidence="6">Molybdopterin oxidoreductase</fullName>
    </submittedName>
</protein>
<dbReference type="SMART" id="SM00926">
    <property type="entry name" value="Molybdop_Fe4S4"/>
    <property type="match status" value="1"/>
</dbReference>
<dbReference type="InterPro" id="IPR009010">
    <property type="entry name" value="Asp_de-COase-like_dom_sf"/>
</dbReference>
<dbReference type="InterPro" id="IPR006657">
    <property type="entry name" value="MoPterin_dinucl-bd_dom"/>
</dbReference>
<dbReference type="CDD" id="cd02766">
    <property type="entry name" value="MopB_3"/>
    <property type="match status" value="1"/>
</dbReference>
<keyword evidence="3" id="KW-0408">Iron</keyword>
<dbReference type="GO" id="GO:0016491">
    <property type="term" value="F:oxidoreductase activity"/>
    <property type="evidence" value="ECO:0007669"/>
    <property type="project" value="InterPro"/>
</dbReference>
<dbReference type="GO" id="GO:0043546">
    <property type="term" value="F:molybdopterin cofactor binding"/>
    <property type="evidence" value="ECO:0007669"/>
    <property type="project" value="InterPro"/>
</dbReference>
<dbReference type="InterPro" id="IPR006656">
    <property type="entry name" value="Mopterin_OxRdtase"/>
</dbReference>
<keyword evidence="4" id="KW-0411">Iron-sulfur</keyword>
<reference evidence="6 7" key="1">
    <citation type="submission" date="2006-03" db="EMBL/GenBank/DDBJ databases">
        <title>Complete sequence of Methylobacillus flagellatus KT.</title>
        <authorList>
            <consortium name="US DOE Joint Genome Institute"/>
            <person name="Copeland A."/>
            <person name="Lucas S."/>
            <person name="Lapidus A."/>
            <person name="Barry K."/>
            <person name="Detter J.C."/>
            <person name="Glavina del Rio T."/>
            <person name="Hammon N."/>
            <person name="Israni S."/>
            <person name="Dalin E."/>
            <person name="Tice H."/>
            <person name="Pitluck S."/>
            <person name="Brettin T."/>
            <person name="Bruce D."/>
            <person name="Han C."/>
            <person name="Tapia R."/>
            <person name="Saunders E."/>
            <person name="Gilna P."/>
            <person name="Schmutz J."/>
            <person name="Larimer F."/>
            <person name="Land M."/>
            <person name="Kyrpides N."/>
            <person name="Anderson I."/>
            <person name="Richardson P."/>
        </authorList>
    </citation>
    <scope>NUCLEOTIDE SEQUENCE [LARGE SCALE GENOMIC DNA]</scope>
    <source>
        <strain evidence="7">KT / ATCC 51484 / DSM 6875</strain>
    </source>
</reference>
<dbReference type="Gene3D" id="3.40.228.10">
    <property type="entry name" value="Dimethylsulfoxide Reductase, domain 2"/>
    <property type="match status" value="1"/>
</dbReference>
<keyword evidence="2" id="KW-0479">Metal-binding</keyword>
<keyword evidence="7" id="KW-1185">Reference proteome</keyword>
<proteinExistence type="inferred from homology"/>
<dbReference type="RefSeq" id="WP_011478930.1">
    <property type="nucleotide sequence ID" value="NC_007947.1"/>
</dbReference>
<dbReference type="Gene3D" id="2.40.40.20">
    <property type="match status" value="1"/>
</dbReference>
<evidence type="ECO:0000256" key="4">
    <source>
        <dbReference type="ARBA" id="ARBA00023014"/>
    </source>
</evidence>
<sequence length="709" mass="78752">MMASETKIFKGGCPQDCPDTCAMIYSVEDGVLKSVTGDPAHPITRGGLCVKLKDFAKHHYNPDRIIYPQRRVGPKGSGQYERISWTEALDEITSKWKGIIEDFGSEAILNCCYLGNQGIINGLTSGDAFFNRLGATISEKTFCASGSSTGYLMTVGPTGGVDPESFVHSKLIVIWGQNTMSTNLHQWPIYQEARANGARIVVIDPQRTRTAKNADLHIRLRPGTDAAFALGVMNVLITENLVDQDYIDRYTHGYAELKQRVLADYGIERVANITGLTTETIQHFAREYAGTQPSVIRLGVAPERNRNGGQSIRAICSLPALVGAWRHVGGGLLEMPLWEFPLKYEEMCRPDFIKPGTRVANLTQLGKVLEEFKDPPIKSLFVNNSNPVSQAGDSFRLESQLKREDLFVVVSEHFITDTAKYADILLPAAMQAEQLEVMLTWGHFYLTYNEKAIEPPGECVSNSELFRRLAKAMGFQDSYWDRTDYEMLNDFIDWSSPKLQGWNMEKLREAGYVSLAGAAPDKRLPHAEGNFPTPSGKCEFLTTQADKGNFVVPVWRSMYEGMQPGEPIDPLPEWLPMRESPISNPELAKKFPLNIVTPKAHAFLNSQYANEPNQRHRQGEQTVTIHPLDAEARGINGGEMVRVFNERGSFKGKAVISDDTLPGMVVAFLGYWHEHNHGSAVNAISSSEFSNLGHAPSFSDNLVQVELAA</sequence>